<evidence type="ECO:0000313" key="4">
    <source>
        <dbReference type="RefSeq" id="XP_023940169.2"/>
    </source>
</evidence>
<dbReference type="KEGG" id="bany:112047317"/>
<dbReference type="OrthoDB" id="6615450at2759"/>
<dbReference type="GeneID" id="112047317"/>
<sequence length="327" mass="37123">MYRIFVLHLFFTTCYCASYQRYGDTQFSTYSTSPNVYSQDQFPYKTNFGGDIALSESNKYPDFKSVYSTGSSNTNYYQPGYSTPNYGRGYGYGRQYGQGVNTYEVPFAGYNPDYCVNRSPQQGISVSELGGMWYGVEIIQHLSGDPGVDYVKRCIGIHISEPQDKPSTENQLYHVQSILAKFNQQHRHLRLLWDENGQKTEYSLFFRNESAGYWETFDKQNGSIAMRLQYQQFTGTVQVLKAVKDHLVLNFCQAATNGMPAQLYSVLFSREPGPMPQWAINAVHSLLQNKNLSIASRRMVCTNGAGQPMLSLIFVLFSCLLVYASLS</sequence>
<keyword evidence="3" id="KW-1185">Reference proteome</keyword>
<dbReference type="RefSeq" id="XP_023940169.2">
    <property type="nucleotide sequence ID" value="XM_024084401.2"/>
</dbReference>
<reference evidence="4" key="1">
    <citation type="submission" date="2025-08" db="UniProtKB">
        <authorList>
            <consortium name="RefSeq"/>
        </authorList>
    </citation>
    <scope>IDENTIFICATION</scope>
</reference>
<organism evidence="3 4">
    <name type="scientific">Bicyclus anynana</name>
    <name type="common">Squinting bush brown butterfly</name>
    <dbReference type="NCBI Taxonomy" id="110368"/>
    <lineage>
        <taxon>Eukaryota</taxon>
        <taxon>Metazoa</taxon>
        <taxon>Ecdysozoa</taxon>
        <taxon>Arthropoda</taxon>
        <taxon>Hexapoda</taxon>
        <taxon>Insecta</taxon>
        <taxon>Pterygota</taxon>
        <taxon>Neoptera</taxon>
        <taxon>Endopterygota</taxon>
        <taxon>Lepidoptera</taxon>
        <taxon>Glossata</taxon>
        <taxon>Ditrysia</taxon>
        <taxon>Papilionoidea</taxon>
        <taxon>Nymphalidae</taxon>
        <taxon>Satyrinae</taxon>
        <taxon>Satyrini</taxon>
        <taxon>Mycalesina</taxon>
        <taxon>Bicyclus</taxon>
    </lineage>
</organism>
<keyword evidence="1" id="KW-1133">Transmembrane helix</keyword>
<accession>A0A6J1N001</accession>
<dbReference type="InterPro" id="IPR012674">
    <property type="entry name" value="Calycin"/>
</dbReference>
<evidence type="ECO:0000313" key="3">
    <source>
        <dbReference type="Proteomes" id="UP001652582"/>
    </source>
</evidence>
<gene>
    <name evidence="4" type="primary">LOC112047317</name>
</gene>
<dbReference type="Proteomes" id="UP001652582">
    <property type="component" value="Chromosome 4"/>
</dbReference>
<name>A0A6J1N001_BICAN</name>
<evidence type="ECO:0000256" key="2">
    <source>
        <dbReference type="SAM" id="SignalP"/>
    </source>
</evidence>
<proteinExistence type="predicted"/>
<protein>
    <submittedName>
        <fullName evidence="4">Uncharacterized protein LOC112047317</fullName>
    </submittedName>
</protein>
<feature type="chain" id="PRO_5045388998" evidence="2">
    <location>
        <begin position="17"/>
        <end position="327"/>
    </location>
</feature>
<dbReference type="AlphaFoldDB" id="A0A6J1N001"/>
<feature type="transmembrane region" description="Helical" evidence="1">
    <location>
        <begin position="308"/>
        <end position="326"/>
    </location>
</feature>
<dbReference type="SUPFAM" id="SSF50814">
    <property type="entry name" value="Lipocalins"/>
    <property type="match status" value="1"/>
</dbReference>
<keyword evidence="2" id="KW-0732">Signal</keyword>
<evidence type="ECO:0000256" key="1">
    <source>
        <dbReference type="SAM" id="Phobius"/>
    </source>
</evidence>
<feature type="signal peptide" evidence="2">
    <location>
        <begin position="1"/>
        <end position="16"/>
    </location>
</feature>
<keyword evidence="1" id="KW-0472">Membrane</keyword>
<keyword evidence="1" id="KW-0812">Transmembrane</keyword>